<evidence type="ECO:0000313" key="2">
    <source>
        <dbReference type="EMBL" id="KAG0455672.1"/>
    </source>
</evidence>
<keyword evidence="4" id="KW-1185">Reference proteome</keyword>
<gene>
    <name evidence="3" type="ORF">HPP92_024670</name>
    <name evidence="2" type="ORF">HPP92_024964</name>
</gene>
<keyword evidence="1" id="KW-0732">Signal</keyword>
<evidence type="ECO:0000313" key="5">
    <source>
        <dbReference type="Proteomes" id="UP000639772"/>
    </source>
</evidence>
<sequence>MSCAILAIVAVGFSSSQIVGGGGWSAEDISRPRRSEGGVRRPWNSLEGWNKSTPHCWWVGVGCDELGRVVSRSQRHEPFQSPFHCCRRPARPSMSTAVNSLSGPIPLSFLAFLISATSISPTTSSMGFPSTLSRLKNLLSSTYNNNLTGSLLLKSPTFEIFVIFIFGNFFTGVIPWDYGGWGSSSIWRVSGNELGGRMPPEMETLATFSSFMSATSAVTRVESRRRWENLQP</sequence>
<feature type="chain" id="PRO_5036240286" description="Leucine-rich repeat-containing N-terminal plant-type domain-containing protein" evidence="1">
    <location>
        <begin position="17"/>
        <end position="232"/>
    </location>
</feature>
<dbReference type="AlphaFoldDB" id="A0A835PQC3"/>
<evidence type="ECO:0000313" key="3">
    <source>
        <dbReference type="EMBL" id="KAG0456882.1"/>
    </source>
</evidence>
<feature type="signal peptide" evidence="1">
    <location>
        <begin position="1"/>
        <end position="16"/>
    </location>
</feature>
<dbReference type="EMBL" id="JADCNM010000013">
    <property type="protein sequence ID" value="KAG0456882.1"/>
    <property type="molecule type" value="Genomic_DNA"/>
</dbReference>
<name>A0A835PQC3_VANPL</name>
<dbReference type="InterPro" id="IPR032675">
    <property type="entry name" value="LRR_dom_sf"/>
</dbReference>
<organism evidence="2 4">
    <name type="scientific">Vanilla planifolia</name>
    <name type="common">Vanilla</name>
    <dbReference type="NCBI Taxonomy" id="51239"/>
    <lineage>
        <taxon>Eukaryota</taxon>
        <taxon>Viridiplantae</taxon>
        <taxon>Streptophyta</taxon>
        <taxon>Embryophyta</taxon>
        <taxon>Tracheophyta</taxon>
        <taxon>Spermatophyta</taxon>
        <taxon>Magnoliopsida</taxon>
        <taxon>Liliopsida</taxon>
        <taxon>Asparagales</taxon>
        <taxon>Orchidaceae</taxon>
        <taxon>Vanilloideae</taxon>
        <taxon>Vanilleae</taxon>
        <taxon>Vanilla</taxon>
    </lineage>
</organism>
<evidence type="ECO:0000313" key="4">
    <source>
        <dbReference type="Proteomes" id="UP000636800"/>
    </source>
</evidence>
<dbReference type="Gene3D" id="3.80.10.10">
    <property type="entry name" value="Ribonuclease Inhibitor"/>
    <property type="match status" value="1"/>
</dbReference>
<dbReference type="EMBL" id="JADCNL010000013">
    <property type="protein sequence ID" value="KAG0455672.1"/>
    <property type="molecule type" value="Genomic_DNA"/>
</dbReference>
<accession>A0A835PQC3</accession>
<reference evidence="4 5" key="1">
    <citation type="journal article" date="2020" name="Nat. Food">
        <title>A phased Vanilla planifolia genome enables genetic improvement of flavour and production.</title>
        <authorList>
            <person name="Hasing T."/>
            <person name="Tang H."/>
            <person name="Brym M."/>
            <person name="Khazi F."/>
            <person name="Huang T."/>
            <person name="Chambers A.H."/>
        </authorList>
    </citation>
    <scope>NUCLEOTIDE SEQUENCE [LARGE SCALE GENOMIC DNA]</scope>
    <source>
        <tissue evidence="2">Leaf</tissue>
    </source>
</reference>
<dbReference type="Proteomes" id="UP000639772">
    <property type="component" value="Chromosome 13"/>
</dbReference>
<comment type="caution">
    <text evidence="2">The sequence shown here is derived from an EMBL/GenBank/DDBJ whole genome shotgun (WGS) entry which is preliminary data.</text>
</comment>
<evidence type="ECO:0008006" key="6">
    <source>
        <dbReference type="Google" id="ProtNLM"/>
    </source>
</evidence>
<evidence type="ECO:0000256" key="1">
    <source>
        <dbReference type="SAM" id="SignalP"/>
    </source>
</evidence>
<dbReference type="Proteomes" id="UP000636800">
    <property type="component" value="Chromosome 13"/>
</dbReference>
<proteinExistence type="predicted"/>
<protein>
    <recommendedName>
        <fullName evidence="6">Leucine-rich repeat-containing N-terminal plant-type domain-containing protein</fullName>
    </recommendedName>
</protein>